<feature type="compositionally biased region" description="Polar residues" evidence="1">
    <location>
        <begin position="20"/>
        <end position="32"/>
    </location>
</feature>
<keyword evidence="2" id="KW-1185">Reference proteome</keyword>
<reference evidence="2" key="1">
    <citation type="submission" date="2012-09" db="EMBL/GenBank/DDBJ databases">
        <authorList>
            <person name="Martin A.A."/>
        </authorList>
    </citation>
    <scope>NUCLEOTIDE SEQUENCE</scope>
</reference>
<dbReference type="Proteomes" id="UP000035642">
    <property type="component" value="Unassembled WGS sequence"/>
</dbReference>
<evidence type="ECO:0000313" key="3">
    <source>
        <dbReference type="WBParaSite" id="ACAC_0001410601-mRNA-1"/>
    </source>
</evidence>
<evidence type="ECO:0000256" key="1">
    <source>
        <dbReference type="SAM" id="MobiDB-lite"/>
    </source>
</evidence>
<reference evidence="3" key="2">
    <citation type="submission" date="2017-02" db="UniProtKB">
        <authorList>
            <consortium name="WormBaseParasite"/>
        </authorList>
    </citation>
    <scope>IDENTIFICATION</scope>
</reference>
<sequence>LFRHAVPPSSALPRVAANRNRPQSMLSQNSQASSGLENIVWRNSSFSTSTIDSPRRLTISDDDTAQRVVCF</sequence>
<name>A0A0K0DQR7_ANGCA</name>
<evidence type="ECO:0000313" key="2">
    <source>
        <dbReference type="Proteomes" id="UP000035642"/>
    </source>
</evidence>
<feature type="region of interest" description="Disordered" evidence="1">
    <location>
        <begin position="1"/>
        <end position="32"/>
    </location>
</feature>
<accession>A0A0K0DQR7</accession>
<organism evidence="2 3">
    <name type="scientific">Angiostrongylus cantonensis</name>
    <name type="common">Rat lungworm</name>
    <dbReference type="NCBI Taxonomy" id="6313"/>
    <lineage>
        <taxon>Eukaryota</taxon>
        <taxon>Metazoa</taxon>
        <taxon>Ecdysozoa</taxon>
        <taxon>Nematoda</taxon>
        <taxon>Chromadorea</taxon>
        <taxon>Rhabditida</taxon>
        <taxon>Rhabditina</taxon>
        <taxon>Rhabditomorpha</taxon>
        <taxon>Strongyloidea</taxon>
        <taxon>Metastrongylidae</taxon>
        <taxon>Angiostrongylus</taxon>
    </lineage>
</organism>
<dbReference type="AlphaFoldDB" id="A0A0K0DQR7"/>
<protein>
    <submittedName>
        <fullName evidence="3">Secreted protein</fullName>
    </submittedName>
</protein>
<proteinExistence type="predicted"/>
<dbReference type="WBParaSite" id="ACAC_0001410601-mRNA-1">
    <property type="protein sequence ID" value="ACAC_0001410601-mRNA-1"/>
    <property type="gene ID" value="ACAC_0001410601"/>
</dbReference>